<dbReference type="InterPro" id="IPR027417">
    <property type="entry name" value="P-loop_NTPase"/>
</dbReference>
<dbReference type="PROSITE" id="PS51417">
    <property type="entry name" value="ARF"/>
    <property type="match status" value="1"/>
</dbReference>
<evidence type="ECO:0000256" key="1">
    <source>
        <dbReference type="ARBA" id="ARBA00022741"/>
    </source>
</evidence>
<dbReference type="Pfam" id="PF00025">
    <property type="entry name" value="Arf"/>
    <property type="match status" value="1"/>
</dbReference>
<dbReference type="InterPro" id="IPR005225">
    <property type="entry name" value="Small_GTP-bd"/>
</dbReference>
<dbReference type="Gene3D" id="3.40.50.300">
    <property type="entry name" value="P-loop containing nucleotide triphosphate hydrolases"/>
    <property type="match status" value="1"/>
</dbReference>
<evidence type="ECO:0000313" key="5">
    <source>
        <dbReference type="Proteomes" id="UP001439008"/>
    </source>
</evidence>
<gene>
    <name evidence="4" type="primary">ARF1</name>
    <name evidence="4" type="ORF">MHBO_001885</name>
</gene>
<dbReference type="SMART" id="SM00178">
    <property type="entry name" value="SAR"/>
    <property type="match status" value="1"/>
</dbReference>
<organism evidence="4 5">
    <name type="scientific">Bonamia ostreae</name>
    <dbReference type="NCBI Taxonomy" id="126728"/>
    <lineage>
        <taxon>Eukaryota</taxon>
        <taxon>Sar</taxon>
        <taxon>Rhizaria</taxon>
        <taxon>Endomyxa</taxon>
        <taxon>Ascetosporea</taxon>
        <taxon>Haplosporida</taxon>
        <taxon>Bonamia</taxon>
    </lineage>
</organism>
<dbReference type="Proteomes" id="UP001439008">
    <property type="component" value="Unassembled WGS sequence"/>
</dbReference>
<sequence>MGNAPHKSAKKVILIGPEGSGKSTVFNYLTKGRHKEPEIDLKFSQEFVHADKAEISVWDMPGNPVDRHMWRHHFQQCYAIVFVVDSSNPEKLGEARALLQGLQREDSLENSRLLVLANKQDKANAIKAAELSKLLRLADLQMPFKIVPCVAASGKGVDSGIELLLGSDFQ</sequence>
<dbReference type="InterPro" id="IPR006689">
    <property type="entry name" value="Small_GTPase_ARF/SAR"/>
</dbReference>
<dbReference type="EMBL" id="JBDODL010000542">
    <property type="protein sequence ID" value="MES1920188.1"/>
    <property type="molecule type" value="Genomic_DNA"/>
</dbReference>
<reference evidence="4 5" key="1">
    <citation type="journal article" date="2024" name="BMC Biol.">
        <title>Comparative genomics of Ascetosporea gives new insight into the evolutionary basis for animal parasitism in Rhizaria.</title>
        <authorList>
            <person name="Hiltunen Thoren M."/>
            <person name="Onut-Brannstrom I."/>
            <person name="Alfjorden A."/>
            <person name="Peckova H."/>
            <person name="Swords F."/>
            <person name="Hooper C."/>
            <person name="Holzer A.S."/>
            <person name="Bass D."/>
            <person name="Burki F."/>
        </authorList>
    </citation>
    <scope>NUCLEOTIDE SEQUENCE [LARGE SCALE GENOMIC DNA]</scope>
    <source>
        <strain evidence="4">20-A016</strain>
    </source>
</reference>
<dbReference type="InterPro" id="IPR024156">
    <property type="entry name" value="Small_GTPase_ARF"/>
</dbReference>
<keyword evidence="2 3" id="KW-0342">GTP-binding</keyword>
<name>A0ABV2AKK1_9EUKA</name>
<dbReference type="NCBIfam" id="TIGR00231">
    <property type="entry name" value="small_GTP"/>
    <property type="match status" value="1"/>
</dbReference>
<evidence type="ECO:0000256" key="2">
    <source>
        <dbReference type="ARBA" id="ARBA00023134"/>
    </source>
</evidence>
<protein>
    <submittedName>
        <fullName evidence="4">Arf GTPase arf1</fullName>
    </submittedName>
</protein>
<accession>A0ABV2AKK1</accession>
<comment type="caution">
    <text evidence="4">The sequence shown here is derived from an EMBL/GenBank/DDBJ whole genome shotgun (WGS) entry which is preliminary data.</text>
</comment>
<keyword evidence="1 3" id="KW-0547">Nucleotide-binding</keyword>
<dbReference type="PRINTS" id="PR00328">
    <property type="entry name" value="SAR1GTPBP"/>
</dbReference>
<comment type="similarity">
    <text evidence="3">Belongs to the small GTPase superfamily. Arf family.</text>
</comment>
<dbReference type="SUPFAM" id="SSF52540">
    <property type="entry name" value="P-loop containing nucleoside triphosphate hydrolases"/>
    <property type="match status" value="1"/>
</dbReference>
<evidence type="ECO:0000313" key="4">
    <source>
        <dbReference type="EMBL" id="MES1920188.1"/>
    </source>
</evidence>
<proteinExistence type="inferred from homology"/>
<dbReference type="PANTHER" id="PTHR11711">
    <property type="entry name" value="ADP RIBOSYLATION FACTOR-RELATED"/>
    <property type="match status" value="1"/>
</dbReference>
<dbReference type="SMART" id="SM00177">
    <property type="entry name" value="ARF"/>
    <property type="match status" value="1"/>
</dbReference>
<evidence type="ECO:0000256" key="3">
    <source>
        <dbReference type="RuleBase" id="RU003925"/>
    </source>
</evidence>
<keyword evidence="5" id="KW-1185">Reference proteome</keyword>